<evidence type="ECO:0000313" key="6">
    <source>
        <dbReference type="Proteomes" id="UP001224775"/>
    </source>
</evidence>
<dbReference type="EMBL" id="JATAAI010000012">
    <property type="protein sequence ID" value="KAK1741959.1"/>
    <property type="molecule type" value="Genomic_DNA"/>
</dbReference>
<dbReference type="InterPro" id="IPR016817">
    <property type="entry name" value="MannP-dilichol_defect-1"/>
</dbReference>
<protein>
    <submittedName>
        <fullName evidence="5">Transmembrane protein</fullName>
    </submittedName>
</protein>
<keyword evidence="6" id="KW-1185">Reference proteome</keyword>
<proteinExistence type="predicted"/>
<evidence type="ECO:0000256" key="3">
    <source>
        <dbReference type="SAM" id="Phobius"/>
    </source>
</evidence>
<feature type="signal peptide" evidence="4">
    <location>
        <begin position="1"/>
        <end position="20"/>
    </location>
</feature>
<feature type="chain" id="PRO_5042213094" evidence="4">
    <location>
        <begin position="21"/>
        <end position="348"/>
    </location>
</feature>
<keyword evidence="1" id="KW-0813">Transport</keyword>
<keyword evidence="4" id="KW-0732">Signal</keyword>
<evidence type="ECO:0000313" key="5">
    <source>
        <dbReference type="EMBL" id="KAK1741959.1"/>
    </source>
</evidence>
<feature type="transmembrane region" description="Helical" evidence="3">
    <location>
        <begin position="193"/>
        <end position="213"/>
    </location>
</feature>
<feature type="transmembrane region" description="Helical" evidence="3">
    <location>
        <begin position="81"/>
        <end position="101"/>
    </location>
</feature>
<dbReference type="Gene3D" id="1.20.1280.290">
    <property type="match status" value="2"/>
</dbReference>
<evidence type="ECO:0000256" key="2">
    <source>
        <dbReference type="ARBA" id="ARBA00022737"/>
    </source>
</evidence>
<reference evidence="5" key="1">
    <citation type="submission" date="2023-06" db="EMBL/GenBank/DDBJ databases">
        <title>Survivors Of The Sea: Transcriptome response of Skeletonema marinoi to long-term dormancy.</title>
        <authorList>
            <person name="Pinder M.I.M."/>
            <person name="Kourtchenko O."/>
            <person name="Robertson E.K."/>
            <person name="Larsson T."/>
            <person name="Maumus F."/>
            <person name="Osuna-Cruz C.M."/>
            <person name="Vancaester E."/>
            <person name="Stenow R."/>
            <person name="Vandepoele K."/>
            <person name="Ploug H."/>
            <person name="Bruchert V."/>
            <person name="Godhe A."/>
            <person name="Topel M."/>
        </authorList>
    </citation>
    <scope>NUCLEOTIDE SEQUENCE</scope>
    <source>
        <strain evidence="5">R05AC</strain>
    </source>
</reference>
<keyword evidence="3" id="KW-0472">Membrane</keyword>
<feature type="transmembrane region" description="Helical" evidence="3">
    <location>
        <begin position="225"/>
        <end position="243"/>
    </location>
</feature>
<comment type="caution">
    <text evidence="5">The sequence shown here is derived from an EMBL/GenBank/DDBJ whole genome shotgun (WGS) entry which is preliminary data.</text>
</comment>
<dbReference type="Proteomes" id="UP001224775">
    <property type="component" value="Unassembled WGS sequence"/>
</dbReference>
<keyword evidence="3 5" id="KW-0812">Transmembrane</keyword>
<gene>
    <name evidence="5" type="ORF">QTG54_007532</name>
</gene>
<dbReference type="AlphaFoldDB" id="A0AAD9DDF1"/>
<dbReference type="PANTHER" id="PTHR12226">
    <property type="entry name" value="MANNOSE-P-DOLICHOL UTILIZATION DEFECT 1 LEC35 -RELATED"/>
    <property type="match status" value="1"/>
</dbReference>
<organism evidence="5 6">
    <name type="scientific">Skeletonema marinoi</name>
    <dbReference type="NCBI Taxonomy" id="267567"/>
    <lineage>
        <taxon>Eukaryota</taxon>
        <taxon>Sar</taxon>
        <taxon>Stramenopiles</taxon>
        <taxon>Ochrophyta</taxon>
        <taxon>Bacillariophyta</taxon>
        <taxon>Coscinodiscophyceae</taxon>
        <taxon>Thalassiosirophycidae</taxon>
        <taxon>Thalassiosirales</taxon>
        <taxon>Skeletonemataceae</taxon>
        <taxon>Skeletonema</taxon>
        <taxon>Skeletonema marinoi-dohrnii complex</taxon>
    </lineage>
</organism>
<evidence type="ECO:0000256" key="4">
    <source>
        <dbReference type="SAM" id="SignalP"/>
    </source>
</evidence>
<feature type="transmembrane region" description="Helical" evidence="3">
    <location>
        <begin position="167"/>
        <end position="187"/>
    </location>
</feature>
<evidence type="ECO:0000256" key="1">
    <source>
        <dbReference type="ARBA" id="ARBA00022448"/>
    </source>
</evidence>
<feature type="transmembrane region" description="Helical" evidence="3">
    <location>
        <begin position="255"/>
        <end position="276"/>
    </location>
</feature>
<name>A0AAD9DDF1_9STRA</name>
<sequence length="348" mass="37745">MISLFYTLTLVVATASLCHAFVTPSSLSVRHNHHQDFAFAFASKIQPATVNYLSPIPLIDESSSLILCSDGSEINPIAQTVGYLVGVGSFLLYTPIAVRLLRTKSAEGLTISTWWMKVTAFTCLDTYNIKNGFPLAAWSESLVNTVESGFVLCLVAYFQKQLNLTTFLLATTYITASSWALFAPASFGPSPEVISLAQVFSIVLNTSALLPQLKQNFERQSSGDYSTITALVACAICGTRIYTTIELANGDPLLLLNYGVLFLLNVGLLAQVLYYGTQVEGKALASLFLADIKSDDSSIEDLAKDVTMIEDADKIGSVTSNPIVAFFDKPIIKVVENAEERVSTVSRK</sequence>
<dbReference type="PANTHER" id="PTHR12226:SF2">
    <property type="entry name" value="MANNOSE-P-DOLICHOL UTILIZATION DEFECT 1 PROTEIN"/>
    <property type="match status" value="1"/>
</dbReference>
<accession>A0AAD9DDF1</accession>
<keyword evidence="3" id="KW-1133">Transmembrane helix</keyword>
<keyword evidence="2" id="KW-0677">Repeat</keyword>